<proteinExistence type="predicted"/>
<dbReference type="RefSeq" id="WP_070877581.1">
    <property type="nucleotide sequence ID" value="NZ_CAJFZX010000001.1"/>
</dbReference>
<reference evidence="2 3" key="1">
    <citation type="submission" date="2019-11" db="EMBL/GenBank/DDBJ databases">
        <title>Bacillus idriensis genome.</title>
        <authorList>
            <person name="Konopka E.N."/>
            <person name="Newman J.D."/>
        </authorList>
    </citation>
    <scope>NUCLEOTIDE SEQUENCE [LARGE SCALE GENOMIC DNA]</scope>
    <source>
        <strain evidence="2 3">DSM 19097</strain>
    </source>
</reference>
<keyword evidence="1" id="KW-0472">Membrane</keyword>
<dbReference type="InterPro" id="IPR009825">
    <property type="entry name" value="ECF_substrate-spec-like"/>
</dbReference>
<dbReference type="Pfam" id="PF07155">
    <property type="entry name" value="ECF-ribofla_trS"/>
    <property type="match status" value="1"/>
</dbReference>
<comment type="caution">
    <text evidence="2">The sequence shown here is derived from an EMBL/GenBank/DDBJ whole genome shotgun (WGS) entry which is preliminary data.</text>
</comment>
<sequence>MTTRRISLLSLLIALSVVGRMAFQFVPNIQPMTAIILITSILIGPVNGMIVAVLGCFLSNLLLGMGTWTIWQMLAWGILALISGLLGKYVKSNRLIIFTPISVLAGYLFGFVVSLNMFVLTDHGFAYYLAGLPFDTAHAIGNGIFFLLLYPVMRKTFEYYLKKKDYGVTMQ</sequence>
<dbReference type="Proteomes" id="UP000441585">
    <property type="component" value="Unassembled WGS sequence"/>
</dbReference>
<organism evidence="2 3">
    <name type="scientific">Metabacillus idriensis</name>
    <dbReference type="NCBI Taxonomy" id="324768"/>
    <lineage>
        <taxon>Bacteria</taxon>
        <taxon>Bacillati</taxon>
        <taxon>Bacillota</taxon>
        <taxon>Bacilli</taxon>
        <taxon>Bacillales</taxon>
        <taxon>Bacillaceae</taxon>
        <taxon>Metabacillus</taxon>
    </lineage>
</organism>
<feature type="transmembrane region" description="Helical" evidence="1">
    <location>
        <begin position="95"/>
        <end position="119"/>
    </location>
</feature>
<dbReference type="AlphaFoldDB" id="A0A6I2MGB1"/>
<evidence type="ECO:0000313" key="2">
    <source>
        <dbReference type="EMBL" id="MRX55491.1"/>
    </source>
</evidence>
<protein>
    <submittedName>
        <fullName evidence="2">ECF transporter S component</fullName>
    </submittedName>
</protein>
<feature type="transmembrane region" description="Helical" evidence="1">
    <location>
        <begin position="35"/>
        <end position="62"/>
    </location>
</feature>
<accession>A0A6I2MGB1</accession>
<name>A0A6I2MGB1_9BACI</name>
<keyword evidence="1" id="KW-1133">Transmembrane helix</keyword>
<keyword evidence="3" id="KW-1185">Reference proteome</keyword>
<feature type="transmembrane region" description="Helical" evidence="1">
    <location>
        <begin position="125"/>
        <end position="153"/>
    </location>
</feature>
<keyword evidence="1" id="KW-0812">Transmembrane</keyword>
<feature type="transmembrane region" description="Helical" evidence="1">
    <location>
        <begin position="6"/>
        <end position="23"/>
    </location>
</feature>
<dbReference type="Gene3D" id="1.10.1760.20">
    <property type="match status" value="1"/>
</dbReference>
<gene>
    <name evidence="2" type="ORF">GJU41_16120</name>
</gene>
<dbReference type="EMBL" id="WKKF01000005">
    <property type="protein sequence ID" value="MRX55491.1"/>
    <property type="molecule type" value="Genomic_DNA"/>
</dbReference>
<dbReference type="GO" id="GO:0016020">
    <property type="term" value="C:membrane"/>
    <property type="evidence" value="ECO:0007669"/>
    <property type="project" value="InterPro"/>
</dbReference>
<evidence type="ECO:0000313" key="3">
    <source>
        <dbReference type="Proteomes" id="UP000441585"/>
    </source>
</evidence>
<evidence type="ECO:0000256" key="1">
    <source>
        <dbReference type="SAM" id="Phobius"/>
    </source>
</evidence>
<feature type="transmembrane region" description="Helical" evidence="1">
    <location>
        <begin position="68"/>
        <end position="86"/>
    </location>
</feature>